<accession>A0ABU0MPZ9</accession>
<organism evidence="1 2">
    <name type="scientific">Azospirillum picis</name>
    <dbReference type="NCBI Taxonomy" id="488438"/>
    <lineage>
        <taxon>Bacteria</taxon>
        <taxon>Pseudomonadati</taxon>
        <taxon>Pseudomonadota</taxon>
        <taxon>Alphaproteobacteria</taxon>
        <taxon>Rhodospirillales</taxon>
        <taxon>Azospirillaceae</taxon>
        <taxon>Azospirillum</taxon>
    </lineage>
</organism>
<dbReference type="Proteomes" id="UP001244552">
    <property type="component" value="Unassembled WGS sequence"/>
</dbReference>
<dbReference type="RefSeq" id="WP_209986130.1">
    <property type="nucleotide sequence ID" value="NZ_JAGINO010000018.1"/>
</dbReference>
<dbReference type="EMBL" id="JAUSVU010000018">
    <property type="protein sequence ID" value="MDQ0535550.1"/>
    <property type="molecule type" value="Genomic_DNA"/>
</dbReference>
<sequence length="140" mass="15368">MTAAPPAVWVVYRGEAPLWWLRLLKPGFRHCLALLNDGRRWVAVDPLAGFTEVTVLDLPADFDLPGWYRARGLTVDAAPPRRPAGSAPWGPFTCVEAVKRLIGLRAPRVLTPWQLHRHLARLGAAPSPLPDPRPVPPPGA</sequence>
<protein>
    <submittedName>
        <fullName evidence="1">Uncharacterized protein</fullName>
    </submittedName>
</protein>
<keyword evidence="2" id="KW-1185">Reference proteome</keyword>
<evidence type="ECO:0000313" key="2">
    <source>
        <dbReference type="Proteomes" id="UP001244552"/>
    </source>
</evidence>
<name>A0ABU0MPZ9_9PROT</name>
<evidence type="ECO:0000313" key="1">
    <source>
        <dbReference type="EMBL" id="MDQ0535550.1"/>
    </source>
</evidence>
<gene>
    <name evidence="1" type="ORF">QO018_004432</name>
</gene>
<proteinExistence type="predicted"/>
<reference evidence="1 2" key="1">
    <citation type="submission" date="2023-07" db="EMBL/GenBank/DDBJ databases">
        <title>Genomic Encyclopedia of Type Strains, Phase IV (KMG-IV): sequencing the most valuable type-strain genomes for metagenomic binning, comparative biology and taxonomic classification.</title>
        <authorList>
            <person name="Goeker M."/>
        </authorList>
    </citation>
    <scope>NUCLEOTIDE SEQUENCE [LARGE SCALE GENOMIC DNA]</scope>
    <source>
        <strain evidence="1 2">DSM 19922</strain>
    </source>
</reference>
<comment type="caution">
    <text evidence="1">The sequence shown here is derived from an EMBL/GenBank/DDBJ whole genome shotgun (WGS) entry which is preliminary data.</text>
</comment>